<proteinExistence type="inferred from homology"/>
<evidence type="ECO:0000256" key="2">
    <source>
        <dbReference type="ARBA" id="ARBA00022448"/>
    </source>
</evidence>
<dbReference type="GO" id="GO:0015807">
    <property type="term" value="P:L-amino acid transport"/>
    <property type="evidence" value="ECO:0007669"/>
    <property type="project" value="TreeGrafter"/>
</dbReference>
<feature type="domain" description="ABC transporter" evidence="6">
    <location>
        <begin position="2"/>
        <end position="235"/>
    </location>
</feature>
<dbReference type="SUPFAM" id="SSF52540">
    <property type="entry name" value="P-loop containing nucleoside triphosphate hydrolases"/>
    <property type="match status" value="1"/>
</dbReference>
<dbReference type="InterPro" id="IPR017871">
    <property type="entry name" value="ABC_transporter-like_CS"/>
</dbReference>
<dbReference type="GO" id="GO:0015658">
    <property type="term" value="F:branched-chain amino acid transmembrane transporter activity"/>
    <property type="evidence" value="ECO:0007669"/>
    <property type="project" value="TreeGrafter"/>
</dbReference>
<dbReference type="Proteomes" id="UP000823863">
    <property type="component" value="Unassembled WGS sequence"/>
</dbReference>
<keyword evidence="2" id="KW-0813">Transport</keyword>
<reference evidence="7" key="1">
    <citation type="journal article" date="2021" name="PeerJ">
        <title>Extensive microbial diversity within the chicken gut microbiome revealed by metagenomics and culture.</title>
        <authorList>
            <person name="Gilroy R."/>
            <person name="Ravi A."/>
            <person name="Getino M."/>
            <person name="Pursley I."/>
            <person name="Horton D.L."/>
            <person name="Alikhan N.F."/>
            <person name="Baker D."/>
            <person name="Gharbi K."/>
            <person name="Hall N."/>
            <person name="Watson M."/>
            <person name="Adriaenssens E.M."/>
            <person name="Foster-Nyarko E."/>
            <person name="Jarju S."/>
            <person name="Secka A."/>
            <person name="Antonio M."/>
            <person name="Oren A."/>
            <person name="Chaudhuri R.R."/>
            <person name="La Ragione R."/>
            <person name="Hildebrand F."/>
            <person name="Pallen M.J."/>
        </authorList>
    </citation>
    <scope>NUCLEOTIDE SEQUENCE</scope>
    <source>
        <strain evidence="7">CHK198-12963</strain>
    </source>
</reference>
<dbReference type="PROSITE" id="PS00211">
    <property type="entry name" value="ABC_TRANSPORTER_1"/>
    <property type="match status" value="1"/>
</dbReference>
<dbReference type="InterPro" id="IPR003439">
    <property type="entry name" value="ABC_transporter-like_ATP-bd"/>
</dbReference>
<dbReference type="PANTHER" id="PTHR43820">
    <property type="entry name" value="HIGH-AFFINITY BRANCHED-CHAIN AMINO ACID TRANSPORT ATP-BINDING PROTEIN LIVF"/>
    <property type="match status" value="1"/>
</dbReference>
<dbReference type="InterPro" id="IPR027417">
    <property type="entry name" value="P-loop_NTPase"/>
</dbReference>
<reference evidence="7" key="2">
    <citation type="submission" date="2021-04" db="EMBL/GenBank/DDBJ databases">
        <authorList>
            <person name="Gilroy R."/>
        </authorList>
    </citation>
    <scope>NUCLEOTIDE SEQUENCE</scope>
    <source>
        <strain evidence="7">CHK198-12963</strain>
    </source>
</reference>
<evidence type="ECO:0000313" key="7">
    <source>
        <dbReference type="EMBL" id="HJC67503.1"/>
    </source>
</evidence>
<dbReference type="CDD" id="cd03224">
    <property type="entry name" value="ABC_TM1139_LivF_branched"/>
    <property type="match status" value="1"/>
</dbReference>
<keyword evidence="3" id="KW-0547">Nucleotide-binding</keyword>
<comment type="similarity">
    <text evidence="1">Belongs to the ABC transporter superfamily.</text>
</comment>
<sequence length="239" mass="25909">MLKITDLVSSYGNIKALKGISMEIQKGEIVSLLGANGAGKSTLMKSILGMVHVESGSIQFKGQELIGKKSHEIVPMGISLVPEGRKIFVDVSVEKNLEIGTFFRKREASRDKELLDMVYSTFPRLYERRSQLGGTLSGGEQQMLAVGRAIMSDPQLMMLDEPSMGLAPLVVAEVFNVIKKVHDMGITVLLVEQNAKMALKISDRAYLMNTGKIVVSGTGDEFLKGDVLTSVYLGGGQKG</sequence>
<accession>A0A9D2PUF8</accession>
<comment type="caution">
    <text evidence="7">The sequence shown here is derived from an EMBL/GenBank/DDBJ whole genome shotgun (WGS) entry which is preliminary data.</text>
</comment>
<dbReference type="AlphaFoldDB" id="A0A9D2PUF8"/>
<dbReference type="GO" id="GO:0005524">
    <property type="term" value="F:ATP binding"/>
    <property type="evidence" value="ECO:0007669"/>
    <property type="project" value="UniProtKB-KW"/>
</dbReference>
<dbReference type="Pfam" id="PF00005">
    <property type="entry name" value="ABC_tran"/>
    <property type="match status" value="1"/>
</dbReference>
<evidence type="ECO:0000259" key="6">
    <source>
        <dbReference type="PROSITE" id="PS50893"/>
    </source>
</evidence>
<evidence type="ECO:0000256" key="5">
    <source>
        <dbReference type="ARBA" id="ARBA00022970"/>
    </source>
</evidence>
<evidence type="ECO:0000256" key="4">
    <source>
        <dbReference type="ARBA" id="ARBA00022840"/>
    </source>
</evidence>
<dbReference type="EMBL" id="DWWB01000073">
    <property type="protein sequence ID" value="HJC67503.1"/>
    <property type="molecule type" value="Genomic_DNA"/>
</dbReference>
<dbReference type="InterPro" id="IPR052156">
    <property type="entry name" value="BCAA_Transport_ATP-bd_LivF"/>
</dbReference>
<organism evidence="7 8">
    <name type="scientific">Candidatus Enterocloster excrementigallinarum</name>
    <dbReference type="NCBI Taxonomy" id="2838558"/>
    <lineage>
        <taxon>Bacteria</taxon>
        <taxon>Bacillati</taxon>
        <taxon>Bacillota</taxon>
        <taxon>Clostridia</taxon>
        <taxon>Lachnospirales</taxon>
        <taxon>Lachnospiraceae</taxon>
        <taxon>Enterocloster</taxon>
    </lineage>
</organism>
<dbReference type="SMART" id="SM00382">
    <property type="entry name" value="AAA"/>
    <property type="match status" value="1"/>
</dbReference>
<dbReference type="Gene3D" id="3.40.50.300">
    <property type="entry name" value="P-loop containing nucleotide triphosphate hydrolases"/>
    <property type="match status" value="1"/>
</dbReference>
<keyword evidence="5" id="KW-0029">Amino-acid transport</keyword>
<dbReference type="PROSITE" id="PS50893">
    <property type="entry name" value="ABC_TRANSPORTER_2"/>
    <property type="match status" value="1"/>
</dbReference>
<dbReference type="PANTHER" id="PTHR43820:SF4">
    <property type="entry name" value="HIGH-AFFINITY BRANCHED-CHAIN AMINO ACID TRANSPORT ATP-BINDING PROTEIN LIVF"/>
    <property type="match status" value="1"/>
</dbReference>
<dbReference type="InterPro" id="IPR003593">
    <property type="entry name" value="AAA+_ATPase"/>
</dbReference>
<evidence type="ECO:0000256" key="3">
    <source>
        <dbReference type="ARBA" id="ARBA00022741"/>
    </source>
</evidence>
<evidence type="ECO:0000313" key="8">
    <source>
        <dbReference type="Proteomes" id="UP000823863"/>
    </source>
</evidence>
<keyword evidence="4 7" id="KW-0067">ATP-binding</keyword>
<protein>
    <submittedName>
        <fullName evidence="7">ABC transporter ATP-binding protein</fullName>
    </submittedName>
</protein>
<name>A0A9D2PUF8_9FIRM</name>
<gene>
    <name evidence="7" type="ORF">H9931_12465</name>
</gene>
<evidence type="ECO:0000256" key="1">
    <source>
        <dbReference type="ARBA" id="ARBA00005417"/>
    </source>
</evidence>
<dbReference type="GO" id="GO:0016887">
    <property type="term" value="F:ATP hydrolysis activity"/>
    <property type="evidence" value="ECO:0007669"/>
    <property type="project" value="InterPro"/>
</dbReference>